<protein>
    <submittedName>
        <fullName evidence="6">Type I restriction-modification system, specificity subunit S</fullName>
        <ecNumber evidence="6">3.1.21.3</ecNumber>
    </submittedName>
</protein>
<dbReference type="InterPro" id="IPR000055">
    <property type="entry name" value="Restrct_endonuc_typeI_TRD"/>
</dbReference>
<feature type="domain" description="Type I restriction modification DNA specificity" evidence="5">
    <location>
        <begin position="2"/>
        <end position="163"/>
    </location>
</feature>
<dbReference type="GO" id="GO:0009035">
    <property type="term" value="F:type I site-specific deoxyribonuclease activity"/>
    <property type="evidence" value="ECO:0007669"/>
    <property type="project" value="UniProtKB-EC"/>
</dbReference>
<dbReference type="PANTHER" id="PTHR30408:SF12">
    <property type="entry name" value="TYPE I RESTRICTION ENZYME MJAVIII SPECIFICITY SUBUNIT"/>
    <property type="match status" value="1"/>
</dbReference>
<evidence type="ECO:0000259" key="5">
    <source>
        <dbReference type="Pfam" id="PF01420"/>
    </source>
</evidence>
<evidence type="ECO:0000256" key="1">
    <source>
        <dbReference type="ARBA" id="ARBA00010923"/>
    </source>
</evidence>
<keyword evidence="4" id="KW-0175">Coiled coil</keyword>
<dbReference type="InterPro" id="IPR052021">
    <property type="entry name" value="Type-I_RS_S_subunit"/>
</dbReference>
<evidence type="ECO:0000313" key="6">
    <source>
        <dbReference type="EMBL" id="AFJ03819.1"/>
    </source>
</evidence>
<gene>
    <name evidence="6" type="ordered locus">Q7C_2699</name>
</gene>
<dbReference type="Gene3D" id="3.90.220.20">
    <property type="entry name" value="DNA methylase specificity domains"/>
    <property type="match status" value="2"/>
</dbReference>
<dbReference type="OrthoDB" id="398435at2"/>
<accession>I1YLM6</accession>
<dbReference type="GO" id="GO:0003677">
    <property type="term" value="F:DNA binding"/>
    <property type="evidence" value="ECO:0007669"/>
    <property type="project" value="UniProtKB-KW"/>
</dbReference>
<comment type="similarity">
    <text evidence="1">Belongs to the type-I restriction system S methylase family.</text>
</comment>
<keyword evidence="6" id="KW-0378">Hydrolase</keyword>
<evidence type="ECO:0000256" key="2">
    <source>
        <dbReference type="ARBA" id="ARBA00022747"/>
    </source>
</evidence>
<keyword evidence="7" id="KW-1185">Reference proteome</keyword>
<dbReference type="SUPFAM" id="SSF116734">
    <property type="entry name" value="DNA methylase specificity domain"/>
    <property type="match status" value="2"/>
</dbReference>
<reference evidence="6 7" key="1">
    <citation type="journal article" date="2012" name="J. Bacteriol.">
        <title>Complete genome sequences of Methylophaga sp. strain JAM1 and Methylophaga sp. strain JAM7.</title>
        <authorList>
            <person name="Villeneuve C."/>
            <person name="Martineau C."/>
            <person name="Mauffrey F."/>
            <person name="Villemur R."/>
        </authorList>
    </citation>
    <scope>NUCLEOTIDE SEQUENCE [LARGE SCALE GENOMIC DNA]</scope>
    <source>
        <strain evidence="6 7">JAM7</strain>
    </source>
</reference>
<dbReference type="PANTHER" id="PTHR30408">
    <property type="entry name" value="TYPE-1 RESTRICTION ENZYME ECOKI SPECIFICITY PROTEIN"/>
    <property type="match status" value="1"/>
</dbReference>
<feature type="domain" description="Type I restriction modification DNA specificity" evidence="5">
    <location>
        <begin position="189"/>
        <end position="352"/>
    </location>
</feature>
<proteinExistence type="inferred from homology"/>
<dbReference type="REBASE" id="48158">
    <property type="entry name" value="S.MspJAM7ORF2698P"/>
</dbReference>
<dbReference type="RefSeq" id="WP_014705237.1">
    <property type="nucleotide sequence ID" value="NC_017856.1"/>
</dbReference>
<dbReference type="KEGG" id="mec:Q7C_2699"/>
<organism evidence="6 7">
    <name type="scientific">Methylophaga frappieri (strain ATCC BAA-2434 / DSM 25690 / JAM7)</name>
    <dbReference type="NCBI Taxonomy" id="754477"/>
    <lineage>
        <taxon>Bacteria</taxon>
        <taxon>Pseudomonadati</taxon>
        <taxon>Pseudomonadota</taxon>
        <taxon>Gammaproteobacteria</taxon>
        <taxon>Thiotrichales</taxon>
        <taxon>Piscirickettsiaceae</taxon>
        <taxon>Methylophaga</taxon>
    </lineage>
</organism>
<dbReference type="Proteomes" id="UP000009145">
    <property type="component" value="Chromosome"/>
</dbReference>
<keyword evidence="3" id="KW-0238">DNA-binding</keyword>
<dbReference type="EMBL" id="CP003380">
    <property type="protein sequence ID" value="AFJ03819.1"/>
    <property type="molecule type" value="Genomic_DNA"/>
</dbReference>
<dbReference type="GO" id="GO:0009307">
    <property type="term" value="P:DNA restriction-modification system"/>
    <property type="evidence" value="ECO:0007669"/>
    <property type="project" value="UniProtKB-KW"/>
</dbReference>
<sequence>MNNWETIRLGDAARFINGYAFKPKDWKTEGLEIIRIQNLTKSNGLSNYYDGELDPRYKVIKGDFLISWSATLGIFEWRGNDAWLNQHIFKVVFDKKEFDKSFFKHLIAMSLDAMGRETHGSTMKHITKPRFDNFQIPYPPLAEQKQIAAILDAADSLRQKDQQLVEHYTALSQSLFLEMFGDPETNPMRWECRTLNELVSKLGDGLHGTPTYSEEGEYYFINGNNLQNGVIQINSQTKKVSSEEFNKHKKELNESTMLVSINGTIGKVAFYRGENIVLGKSACYFNVQETLINKIFLYRLIESPYFIKYASGLATGSTIKNVSLKTMRNFPVPTPPKELQNQFAERIAIIEQQKQQAQANLENSEALFNSLLQRAFTGELTADRAA</sequence>
<evidence type="ECO:0000313" key="7">
    <source>
        <dbReference type="Proteomes" id="UP000009145"/>
    </source>
</evidence>
<evidence type="ECO:0000256" key="3">
    <source>
        <dbReference type="ARBA" id="ARBA00023125"/>
    </source>
</evidence>
<dbReference type="PATRIC" id="fig|754477.3.peg.2653"/>
<name>I1YLM6_METFJ</name>
<evidence type="ECO:0000256" key="4">
    <source>
        <dbReference type="SAM" id="Coils"/>
    </source>
</evidence>
<dbReference type="STRING" id="754477.Q7C_2699"/>
<feature type="coiled-coil region" evidence="4">
    <location>
        <begin position="340"/>
        <end position="374"/>
    </location>
</feature>
<keyword evidence="2" id="KW-0680">Restriction system</keyword>
<dbReference type="EC" id="3.1.21.3" evidence="6"/>
<dbReference type="Pfam" id="PF01420">
    <property type="entry name" value="Methylase_S"/>
    <property type="match status" value="2"/>
</dbReference>
<dbReference type="InterPro" id="IPR044946">
    <property type="entry name" value="Restrct_endonuc_typeI_TRD_sf"/>
</dbReference>
<dbReference type="CDD" id="cd17254">
    <property type="entry name" value="RMtype1_S_FclI-TRD1-CR1_like"/>
    <property type="match status" value="1"/>
</dbReference>
<dbReference type="eggNOG" id="COG0732">
    <property type="taxonomic scope" value="Bacteria"/>
</dbReference>
<dbReference type="HOGENOM" id="CLU_021095_10_1_6"/>
<dbReference type="AlphaFoldDB" id="I1YLM6"/>